<keyword evidence="3" id="KW-0560">Oxidoreductase</keyword>
<keyword evidence="3" id="KW-0614">Plasmid</keyword>
<dbReference type="GO" id="GO:0016787">
    <property type="term" value="F:hydrolase activity"/>
    <property type="evidence" value="ECO:0007669"/>
    <property type="project" value="UniProtKB-KW"/>
</dbReference>
<accession>A0A1D8UY63</accession>
<dbReference type="Pfam" id="PF00561">
    <property type="entry name" value="Abhydrolase_1"/>
    <property type="match status" value="1"/>
</dbReference>
<gene>
    <name evidence="3" type="ORF">A0U89_14280</name>
</gene>
<organism evidence="3 4">
    <name type="scientific">Kozakia baliensis</name>
    <dbReference type="NCBI Taxonomy" id="153496"/>
    <lineage>
        <taxon>Bacteria</taxon>
        <taxon>Pseudomonadati</taxon>
        <taxon>Pseudomonadota</taxon>
        <taxon>Alphaproteobacteria</taxon>
        <taxon>Acetobacterales</taxon>
        <taxon>Acetobacteraceae</taxon>
        <taxon>Kozakia</taxon>
    </lineage>
</organism>
<keyword evidence="4" id="KW-1185">Reference proteome</keyword>
<reference evidence="3 4" key="1">
    <citation type="journal article" date="2016" name="Microb. Cell Fact.">
        <title>Dissection of exopolysaccharide biosynthesis in Kozakia baliensis.</title>
        <authorList>
            <person name="Brandt J.U."/>
            <person name="Jakob F."/>
            <person name="Behr J."/>
            <person name="Geissler A.J."/>
            <person name="Vogel R.F."/>
        </authorList>
    </citation>
    <scope>NUCLEOTIDE SEQUENCE [LARGE SCALE GENOMIC DNA]</scope>
    <source>
        <strain evidence="3 4">DSM 14400</strain>
        <plasmid evidence="4">Plasmid pkb14400_1</plasmid>
    </source>
</reference>
<proteinExistence type="predicted"/>
<evidence type="ECO:0000313" key="3">
    <source>
        <dbReference type="EMBL" id="AOX18603.1"/>
    </source>
</evidence>
<dbReference type="KEGG" id="kba:A0U89_14280"/>
<feature type="domain" description="AB hydrolase-1" evidence="2">
    <location>
        <begin position="22"/>
        <end position="255"/>
    </location>
</feature>
<dbReference type="Gene3D" id="3.40.50.1820">
    <property type="entry name" value="alpha/beta hydrolase"/>
    <property type="match status" value="1"/>
</dbReference>
<name>A0A1D8UY63_9PROT</name>
<dbReference type="PANTHER" id="PTHR43798:SF31">
    <property type="entry name" value="AB HYDROLASE SUPERFAMILY PROTEIN YCLE"/>
    <property type="match status" value="1"/>
</dbReference>
<keyword evidence="1" id="KW-0378">Hydrolase</keyword>
<dbReference type="PANTHER" id="PTHR43798">
    <property type="entry name" value="MONOACYLGLYCEROL LIPASE"/>
    <property type="match status" value="1"/>
</dbReference>
<evidence type="ECO:0000259" key="2">
    <source>
        <dbReference type="Pfam" id="PF00561"/>
    </source>
</evidence>
<dbReference type="OrthoDB" id="9804723at2"/>
<keyword evidence="3" id="KW-0575">Peroxidase</keyword>
<dbReference type="GO" id="GO:0004601">
    <property type="term" value="F:peroxidase activity"/>
    <property type="evidence" value="ECO:0007669"/>
    <property type="project" value="UniProtKB-KW"/>
</dbReference>
<dbReference type="GO" id="GO:0016020">
    <property type="term" value="C:membrane"/>
    <property type="evidence" value="ECO:0007669"/>
    <property type="project" value="TreeGrafter"/>
</dbReference>
<dbReference type="SUPFAM" id="SSF53474">
    <property type="entry name" value="alpha/beta-Hydrolases"/>
    <property type="match status" value="1"/>
</dbReference>
<protein>
    <submittedName>
        <fullName evidence="3">Peroxidase</fullName>
    </submittedName>
</protein>
<evidence type="ECO:0000256" key="1">
    <source>
        <dbReference type="ARBA" id="ARBA00022801"/>
    </source>
</evidence>
<dbReference type="AlphaFoldDB" id="A0A1D8UY63"/>
<dbReference type="EMBL" id="CP014675">
    <property type="protein sequence ID" value="AOX18603.1"/>
    <property type="molecule type" value="Genomic_DNA"/>
</dbReference>
<dbReference type="InterPro" id="IPR029058">
    <property type="entry name" value="AB_hydrolase_fold"/>
</dbReference>
<dbReference type="Proteomes" id="UP000179145">
    <property type="component" value="Plasmid pKB14400_1"/>
</dbReference>
<sequence>MPYITTNDGVRLYYEEKGQGRPLLMIHGWTFSNRFFYKNIEPLSEHARVITIDLRGHGQSDKPSHGYRISRLAADLRAFLSVLDLQDVTVLGWSLGCPVIWSYLELFGQEQIRDAIFVQQTPRQYYTPNWKLGHAACYDQAGLTFTQQQLTLNSDAFDEQNLTSCLQHTLPQEERDILLKEMKKCPTYARSALMEDHTVHDWRDLLPHLEIPALVMVARKDKVLNPDGPAWVAKNMPNAQAVTFEDSAHMLFIDEAEKFNRSVLSYLNR</sequence>
<geneLocation type="plasmid" evidence="4">
    <name>pkb14400_1</name>
</geneLocation>
<dbReference type="InterPro" id="IPR000073">
    <property type="entry name" value="AB_hydrolase_1"/>
</dbReference>
<evidence type="ECO:0000313" key="4">
    <source>
        <dbReference type="Proteomes" id="UP000179145"/>
    </source>
</evidence>
<dbReference type="RefSeq" id="WP_070404070.1">
    <property type="nucleotide sequence ID" value="NZ_BJVW01000056.1"/>
</dbReference>
<dbReference type="InterPro" id="IPR050266">
    <property type="entry name" value="AB_hydrolase_sf"/>
</dbReference>